<keyword evidence="3" id="KW-1185">Reference proteome</keyword>
<proteinExistence type="predicted"/>
<evidence type="ECO:0000313" key="3">
    <source>
        <dbReference type="Proteomes" id="UP000308652"/>
    </source>
</evidence>
<gene>
    <name evidence="2" type="ORF">BDQ12DRAFT_350170</name>
</gene>
<sequence>MGSQVKPRHVFRYFCCIHYTSTHLWVNTVLKRRKLLSQMSKEGSPTIVPRNTDVQPGIVYAGASKNHGMDKSMVIAFVLLMFCSGIFFAFWFYGGSICRYTKKQLSKLRKRSGTHQCKTSSHFRRNSELHRRIWVGEDGIMYWNNTLVNRGGDGWSTKLPIRPASAAIKQSRHYEFTKGAIHKDKVASRPGEFHS</sequence>
<dbReference type="EMBL" id="ML213593">
    <property type="protein sequence ID" value="TFK42005.1"/>
    <property type="molecule type" value="Genomic_DNA"/>
</dbReference>
<dbReference type="Proteomes" id="UP000308652">
    <property type="component" value="Unassembled WGS sequence"/>
</dbReference>
<dbReference type="AlphaFoldDB" id="A0A5C3MBJ3"/>
<organism evidence="2 3">
    <name type="scientific">Crucibulum laeve</name>
    <dbReference type="NCBI Taxonomy" id="68775"/>
    <lineage>
        <taxon>Eukaryota</taxon>
        <taxon>Fungi</taxon>
        <taxon>Dikarya</taxon>
        <taxon>Basidiomycota</taxon>
        <taxon>Agaricomycotina</taxon>
        <taxon>Agaricomycetes</taxon>
        <taxon>Agaricomycetidae</taxon>
        <taxon>Agaricales</taxon>
        <taxon>Agaricineae</taxon>
        <taxon>Nidulariaceae</taxon>
        <taxon>Crucibulum</taxon>
    </lineage>
</organism>
<evidence type="ECO:0000313" key="2">
    <source>
        <dbReference type="EMBL" id="TFK42005.1"/>
    </source>
</evidence>
<name>A0A5C3MBJ3_9AGAR</name>
<keyword evidence="1" id="KW-1133">Transmembrane helix</keyword>
<keyword evidence="1" id="KW-0812">Transmembrane</keyword>
<keyword evidence="1" id="KW-0472">Membrane</keyword>
<protein>
    <submittedName>
        <fullName evidence="2">Uncharacterized protein</fullName>
    </submittedName>
</protein>
<accession>A0A5C3MBJ3</accession>
<reference evidence="2 3" key="1">
    <citation type="journal article" date="2019" name="Nat. Ecol. Evol.">
        <title>Megaphylogeny resolves global patterns of mushroom evolution.</title>
        <authorList>
            <person name="Varga T."/>
            <person name="Krizsan K."/>
            <person name="Foldi C."/>
            <person name="Dima B."/>
            <person name="Sanchez-Garcia M."/>
            <person name="Sanchez-Ramirez S."/>
            <person name="Szollosi G.J."/>
            <person name="Szarkandi J.G."/>
            <person name="Papp V."/>
            <person name="Albert L."/>
            <person name="Andreopoulos W."/>
            <person name="Angelini C."/>
            <person name="Antonin V."/>
            <person name="Barry K.W."/>
            <person name="Bougher N.L."/>
            <person name="Buchanan P."/>
            <person name="Buyck B."/>
            <person name="Bense V."/>
            <person name="Catcheside P."/>
            <person name="Chovatia M."/>
            <person name="Cooper J."/>
            <person name="Damon W."/>
            <person name="Desjardin D."/>
            <person name="Finy P."/>
            <person name="Geml J."/>
            <person name="Haridas S."/>
            <person name="Hughes K."/>
            <person name="Justo A."/>
            <person name="Karasinski D."/>
            <person name="Kautmanova I."/>
            <person name="Kiss B."/>
            <person name="Kocsube S."/>
            <person name="Kotiranta H."/>
            <person name="LaButti K.M."/>
            <person name="Lechner B.E."/>
            <person name="Liimatainen K."/>
            <person name="Lipzen A."/>
            <person name="Lukacs Z."/>
            <person name="Mihaltcheva S."/>
            <person name="Morgado L.N."/>
            <person name="Niskanen T."/>
            <person name="Noordeloos M.E."/>
            <person name="Ohm R.A."/>
            <person name="Ortiz-Santana B."/>
            <person name="Ovrebo C."/>
            <person name="Racz N."/>
            <person name="Riley R."/>
            <person name="Savchenko A."/>
            <person name="Shiryaev A."/>
            <person name="Soop K."/>
            <person name="Spirin V."/>
            <person name="Szebenyi C."/>
            <person name="Tomsovsky M."/>
            <person name="Tulloss R.E."/>
            <person name="Uehling J."/>
            <person name="Grigoriev I.V."/>
            <person name="Vagvolgyi C."/>
            <person name="Papp T."/>
            <person name="Martin F.M."/>
            <person name="Miettinen O."/>
            <person name="Hibbett D.S."/>
            <person name="Nagy L.G."/>
        </authorList>
    </citation>
    <scope>NUCLEOTIDE SEQUENCE [LARGE SCALE GENOMIC DNA]</scope>
    <source>
        <strain evidence="2 3">CBS 166.37</strain>
    </source>
</reference>
<feature type="transmembrane region" description="Helical" evidence="1">
    <location>
        <begin position="74"/>
        <end position="94"/>
    </location>
</feature>
<evidence type="ECO:0000256" key="1">
    <source>
        <dbReference type="SAM" id="Phobius"/>
    </source>
</evidence>